<reference evidence="2 3" key="1">
    <citation type="journal article" date="2011" name="Genome Biol.">
        <title>Comparative genome sequence analysis underscores mycoparasitism as the ancestral life style of Trichoderma.</title>
        <authorList>
            <person name="Kubicek C.P."/>
            <person name="Herrera-Estrella A."/>
            <person name="Seidl-Seiboth V."/>
            <person name="Martinez D.A."/>
            <person name="Druzhinina I.S."/>
            <person name="Thon M."/>
            <person name="Zeilinger S."/>
            <person name="Casas-Flores S."/>
            <person name="Horwitz B.A."/>
            <person name="Mukherjee P.K."/>
            <person name="Mukherjee M."/>
            <person name="Kredics L."/>
            <person name="Alcaraz L.D."/>
            <person name="Aerts A."/>
            <person name="Antal Z."/>
            <person name="Atanasova L."/>
            <person name="Cervantes-Badillo M.G."/>
            <person name="Challacombe J."/>
            <person name="Chertkov O."/>
            <person name="McCluskey K."/>
            <person name="Coulpier F."/>
            <person name="Deshpande N."/>
            <person name="von Doehren H."/>
            <person name="Ebbole D.J."/>
            <person name="Esquivel-Naranjo E.U."/>
            <person name="Fekete E."/>
            <person name="Flipphi M."/>
            <person name="Glaser F."/>
            <person name="Gomez-Rodriguez E.Y."/>
            <person name="Gruber S."/>
            <person name="Han C."/>
            <person name="Henrissat B."/>
            <person name="Hermosa R."/>
            <person name="Hernandez-Onate M."/>
            <person name="Karaffa L."/>
            <person name="Kosti I."/>
            <person name="Le Crom S."/>
            <person name="Lindquist E."/>
            <person name="Lucas S."/>
            <person name="Luebeck M."/>
            <person name="Luebeck P.S."/>
            <person name="Margeot A."/>
            <person name="Metz B."/>
            <person name="Misra M."/>
            <person name="Nevalainen H."/>
            <person name="Omann M."/>
            <person name="Packer N."/>
            <person name="Perrone G."/>
            <person name="Uresti-Rivera E.E."/>
            <person name="Salamov A."/>
            <person name="Schmoll M."/>
            <person name="Seiboth B."/>
            <person name="Shapiro H."/>
            <person name="Sukno S."/>
            <person name="Tamayo-Ramos J.A."/>
            <person name="Tisch D."/>
            <person name="Wiest A."/>
            <person name="Wilkinson H.H."/>
            <person name="Zhang M."/>
            <person name="Coutinho P.M."/>
            <person name="Kenerley C.M."/>
            <person name="Monte E."/>
            <person name="Baker S.E."/>
            <person name="Grigoriev I.V."/>
        </authorList>
    </citation>
    <scope>NUCLEOTIDE SEQUENCE [LARGE SCALE GENOMIC DNA]</scope>
    <source>
        <strain evidence="3">Gv29-8 / FGSC 10586</strain>
    </source>
</reference>
<feature type="domain" description="Heterokaryon incompatibility" evidence="1">
    <location>
        <begin position="162"/>
        <end position="317"/>
    </location>
</feature>
<dbReference type="Pfam" id="PF06985">
    <property type="entry name" value="HET"/>
    <property type="match status" value="1"/>
</dbReference>
<dbReference type="STRING" id="413071.G9N6L3"/>
<accession>G9N6L3</accession>
<dbReference type="Proteomes" id="UP000007115">
    <property type="component" value="Unassembled WGS sequence"/>
</dbReference>
<dbReference type="AlphaFoldDB" id="G9N6L3"/>
<comment type="caution">
    <text evidence="2">The sequence shown here is derived from an EMBL/GenBank/DDBJ whole genome shotgun (WGS) entry which is preliminary data.</text>
</comment>
<dbReference type="VEuPathDB" id="FungiDB:TRIVIDRAFT_194917"/>
<dbReference type="PANTHER" id="PTHR33112:SF12">
    <property type="entry name" value="HETEROKARYON INCOMPATIBILITY DOMAIN-CONTAINING PROTEIN"/>
    <property type="match status" value="1"/>
</dbReference>
<sequence length="677" mass="78299">MSIHNWRETRNWSFGFGGVSYRNLLTIYAICGQQRIEIALQRFNAGGRVPVTIKSDQEHGDCTVTYTSPGSWRERKLDDIGPHGGLWKDRAKETIASLEPTFGRLRPLIINFDTIKAWVQICEREHDICQHQGDDFSIPKIRLIDVKNMCVKEFSGQARPPFATLSYVWGTRPFLRLTTDILPDFLQVGSLRKNNLPLTISDAIIVCENLGIDYIWVDSFCILQDDEFDKIQIIDKMDSIYRESVLTIVAATGTDAHSGIPGVRPNTRFLEQRVLSVRGVQLVDSVDHNQFRMQTRFQEPEWISSTPWARRAWTFQEALVSRRALFFTPEQVYWSCREGLLSEDTTEHFGLKKDEYERRIRLDDEFSPLEYKNIAITFSTRRLTFEADIGRAYLGTQNYLDKKWGGHRFSWGLPHGAFGSFLMWEWGFMTDRRKREGTHPMRLTDGSIAHVPFPSWSWMGWTEGQQLIDFFGDEPDAHSPSFFVFDSSNTLLVVEDGAHWMSKPKSLVDLLTTDRDPTDANIEFETEVKENDIPPELHANLSLRQSALIFYTETVKVKYDLSSGFKPKGSLDTPSNLKMISQTYPFSIKIGSKFYEIVETNRNDANDNKQLEEIELVAVFSGQMTKPRKLRGQYRLYCWPVFRQGGLRVRASYMATVIFLKLWNILPQRNWEMVTMI</sequence>
<evidence type="ECO:0000259" key="1">
    <source>
        <dbReference type="Pfam" id="PF06985"/>
    </source>
</evidence>
<dbReference type="OrthoDB" id="2975793at2759"/>
<organism evidence="2 3">
    <name type="scientific">Hypocrea virens (strain Gv29-8 / FGSC 10586)</name>
    <name type="common">Gliocladium virens</name>
    <name type="synonym">Trichoderma virens</name>
    <dbReference type="NCBI Taxonomy" id="413071"/>
    <lineage>
        <taxon>Eukaryota</taxon>
        <taxon>Fungi</taxon>
        <taxon>Dikarya</taxon>
        <taxon>Ascomycota</taxon>
        <taxon>Pezizomycotina</taxon>
        <taxon>Sordariomycetes</taxon>
        <taxon>Hypocreomycetidae</taxon>
        <taxon>Hypocreales</taxon>
        <taxon>Hypocreaceae</taxon>
        <taxon>Trichoderma</taxon>
    </lineage>
</organism>
<gene>
    <name evidence="2" type="ORF">TRIVIDRAFT_194917</name>
</gene>
<dbReference type="InParanoid" id="G9N6L3"/>
<proteinExistence type="predicted"/>
<dbReference type="eggNOG" id="ENOG502RYWV">
    <property type="taxonomic scope" value="Eukaryota"/>
</dbReference>
<dbReference type="HOGENOM" id="CLU_384504_0_0_1"/>
<protein>
    <recommendedName>
        <fullName evidence="1">Heterokaryon incompatibility domain-containing protein</fullName>
    </recommendedName>
</protein>
<dbReference type="OMA" id="YWSCREG"/>
<evidence type="ECO:0000313" key="3">
    <source>
        <dbReference type="Proteomes" id="UP000007115"/>
    </source>
</evidence>
<dbReference type="InterPro" id="IPR010730">
    <property type="entry name" value="HET"/>
</dbReference>
<dbReference type="PANTHER" id="PTHR33112">
    <property type="entry name" value="DOMAIN PROTEIN, PUTATIVE-RELATED"/>
    <property type="match status" value="1"/>
</dbReference>
<dbReference type="GeneID" id="25789858"/>
<dbReference type="RefSeq" id="XP_013951966.1">
    <property type="nucleotide sequence ID" value="XM_014096491.1"/>
</dbReference>
<keyword evidence="3" id="KW-1185">Reference proteome</keyword>
<evidence type="ECO:0000313" key="2">
    <source>
        <dbReference type="EMBL" id="EHK17773.1"/>
    </source>
</evidence>
<dbReference type="EMBL" id="ABDF02000088">
    <property type="protein sequence ID" value="EHK17773.1"/>
    <property type="molecule type" value="Genomic_DNA"/>
</dbReference>
<name>G9N6L3_HYPVG</name>